<dbReference type="AlphaFoldDB" id="A0A3B1DHU5"/>
<feature type="non-terminal residue" evidence="1">
    <location>
        <position position="364"/>
    </location>
</feature>
<dbReference type="EMBL" id="UOGK01000680">
    <property type="protein sequence ID" value="VAX42356.1"/>
    <property type="molecule type" value="Genomic_DNA"/>
</dbReference>
<dbReference type="InterPro" id="IPR010297">
    <property type="entry name" value="DUF900_hydrolase"/>
</dbReference>
<reference evidence="1" key="1">
    <citation type="submission" date="2018-06" db="EMBL/GenBank/DDBJ databases">
        <authorList>
            <person name="Zhirakovskaya E."/>
        </authorList>
    </citation>
    <scope>NUCLEOTIDE SEQUENCE</scope>
</reference>
<sequence>MHNHWIITNREVRRRRIGGRLIEVVTDARREALPTFRVATFSPSAGTPTDDTLRAAVQIIPDTFADDYAGITPATDPSTLPGSKRLFKSLYDCMHAAPEGKGDTLFFIHGFNYSWTDALTHLHQLHKVYVEPPESPIATILYFSWPSWGKMTKYKKDQQIAQPSGLLLGRFFAKAIQFYRDFFAPEDGHGADFCGRRIHIGAHSMGNQVLQEFFRSIREYDFLRSPLFGEVLLLNADIDWTALEPGSPLHALPDYADRIHAYNHRSDDALLVSEATKNRQKRLGRHGPRDLTRIPPRTLVVDATGLNSADGRLQVTDRFVQAAARVLERDAVSTKERLFDHWGYLNRAEVVADIYQVLRGVSSS</sequence>
<dbReference type="PANTHER" id="PTHR36513">
    <property type="entry name" value="ABC TRANSMEMBRANE TYPE-1 DOMAIN-CONTAINING PROTEIN"/>
    <property type="match status" value="1"/>
</dbReference>
<dbReference type="PANTHER" id="PTHR36513:SF1">
    <property type="entry name" value="TRANSMEMBRANE PROTEIN"/>
    <property type="match status" value="1"/>
</dbReference>
<gene>
    <name evidence="1" type="ORF">MNBD_PLANCTO03-1279</name>
</gene>
<dbReference type="SUPFAM" id="SSF53474">
    <property type="entry name" value="alpha/beta-Hydrolases"/>
    <property type="match status" value="1"/>
</dbReference>
<organism evidence="1">
    <name type="scientific">hydrothermal vent metagenome</name>
    <dbReference type="NCBI Taxonomy" id="652676"/>
    <lineage>
        <taxon>unclassified sequences</taxon>
        <taxon>metagenomes</taxon>
        <taxon>ecological metagenomes</taxon>
    </lineage>
</organism>
<proteinExistence type="predicted"/>
<name>A0A3B1DHU5_9ZZZZ</name>
<dbReference type="InterPro" id="IPR029058">
    <property type="entry name" value="AB_hydrolase_fold"/>
</dbReference>
<evidence type="ECO:0000313" key="1">
    <source>
        <dbReference type="EMBL" id="VAX42356.1"/>
    </source>
</evidence>
<accession>A0A3B1DHU5</accession>
<dbReference type="Pfam" id="PF05990">
    <property type="entry name" value="DUF900"/>
    <property type="match status" value="1"/>
</dbReference>
<evidence type="ECO:0008006" key="2">
    <source>
        <dbReference type="Google" id="ProtNLM"/>
    </source>
</evidence>
<protein>
    <recommendedName>
        <fullName evidence="2">Alpha/beta hydrolase</fullName>
    </recommendedName>
</protein>